<evidence type="ECO:0000259" key="3">
    <source>
        <dbReference type="SMART" id="SM00198"/>
    </source>
</evidence>
<dbReference type="CDD" id="cd05381">
    <property type="entry name" value="CAP_PR-1"/>
    <property type="match status" value="1"/>
</dbReference>
<keyword evidence="4" id="KW-1185">Reference proteome</keyword>
<sequence>MIFSNISLAIVLVSGIIMANICLASSLSNRTLQYLTPTNAARAEVSLPPLVWNKTLAAFARSYAKKRAVDCKLQHSESPIYGENIAMSPGSITPVKAVDFWVSEKLNYDYGSNTCKDSCGHYTQIIWKATKSVGCAREKCQNEGTFITCNYYPPGNVVGEKPY</sequence>
<dbReference type="SUPFAM" id="SSF55797">
    <property type="entry name" value="PR-1-like"/>
    <property type="match status" value="1"/>
</dbReference>
<feature type="domain" description="SCP" evidence="3">
    <location>
        <begin position="29"/>
        <end position="159"/>
    </location>
</feature>
<dbReference type="PROSITE" id="PS01009">
    <property type="entry name" value="CRISP_1"/>
    <property type="match status" value="1"/>
</dbReference>
<accession>A0ABM3RNI9</accession>
<dbReference type="PRINTS" id="PR00838">
    <property type="entry name" value="V5ALLERGEN"/>
</dbReference>
<evidence type="ECO:0000313" key="4">
    <source>
        <dbReference type="Proteomes" id="UP000813463"/>
    </source>
</evidence>
<keyword evidence="2" id="KW-0568">Pathogenesis-related protein</keyword>
<evidence type="ECO:0000256" key="2">
    <source>
        <dbReference type="ARBA" id="ARBA00023265"/>
    </source>
</evidence>
<evidence type="ECO:0000313" key="5">
    <source>
        <dbReference type="RefSeq" id="XP_056697181.1"/>
    </source>
</evidence>
<dbReference type="PRINTS" id="PR00837">
    <property type="entry name" value="V5TPXLIKE"/>
</dbReference>
<dbReference type="SMART" id="SM00198">
    <property type="entry name" value="SCP"/>
    <property type="match status" value="1"/>
</dbReference>
<dbReference type="GeneID" id="130470675"/>
<dbReference type="InterPro" id="IPR001283">
    <property type="entry name" value="CRISP-related"/>
</dbReference>
<proteinExistence type="predicted"/>
<dbReference type="InterPro" id="IPR035940">
    <property type="entry name" value="CAP_sf"/>
</dbReference>
<dbReference type="PROSITE" id="PS01010">
    <property type="entry name" value="CRISP_2"/>
    <property type="match status" value="1"/>
</dbReference>
<dbReference type="InterPro" id="IPR018244">
    <property type="entry name" value="Allrgn_V5/Tpx1_CS"/>
</dbReference>
<reference evidence="4" key="1">
    <citation type="journal article" date="2021" name="Nat. Commun.">
        <title>Genomic analyses provide insights into spinach domestication and the genetic basis of agronomic traits.</title>
        <authorList>
            <person name="Cai X."/>
            <person name="Sun X."/>
            <person name="Xu C."/>
            <person name="Sun H."/>
            <person name="Wang X."/>
            <person name="Ge C."/>
            <person name="Zhang Z."/>
            <person name="Wang Q."/>
            <person name="Fei Z."/>
            <person name="Jiao C."/>
            <person name="Wang Q."/>
        </authorList>
    </citation>
    <scope>NUCLEOTIDE SEQUENCE [LARGE SCALE GENOMIC DNA]</scope>
    <source>
        <strain evidence="4">cv. Varoflay</strain>
    </source>
</reference>
<dbReference type="PANTHER" id="PTHR10334">
    <property type="entry name" value="CYSTEINE-RICH SECRETORY PROTEIN-RELATED"/>
    <property type="match status" value="1"/>
</dbReference>
<protein>
    <submittedName>
        <fullName evidence="5">Pathogenesis-related protein PR-1 type-like</fullName>
    </submittedName>
</protein>
<evidence type="ECO:0000256" key="1">
    <source>
        <dbReference type="ARBA" id="ARBA00003143"/>
    </source>
</evidence>
<organism evidence="4 5">
    <name type="scientific">Spinacia oleracea</name>
    <name type="common">Spinach</name>
    <dbReference type="NCBI Taxonomy" id="3562"/>
    <lineage>
        <taxon>Eukaryota</taxon>
        <taxon>Viridiplantae</taxon>
        <taxon>Streptophyta</taxon>
        <taxon>Embryophyta</taxon>
        <taxon>Tracheophyta</taxon>
        <taxon>Spermatophyta</taxon>
        <taxon>Magnoliopsida</taxon>
        <taxon>eudicotyledons</taxon>
        <taxon>Gunneridae</taxon>
        <taxon>Pentapetalae</taxon>
        <taxon>Caryophyllales</taxon>
        <taxon>Chenopodiaceae</taxon>
        <taxon>Chenopodioideae</taxon>
        <taxon>Anserineae</taxon>
        <taxon>Spinacia</taxon>
    </lineage>
</organism>
<dbReference type="RefSeq" id="XP_056697181.1">
    <property type="nucleotide sequence ID" value="XM_056841203.1"/>
</dbReference>
<keyword evidence="2" id="KW-0611">Plant defense</keyword>
<dbReference type="Proteomes" id="UP000813463">
    <property type="component" value="Chromosome 3"/>
</dbReference>
<dbReference type="InterPro" id="IPR002413">
    <property type="entry name" value="V5_allergen-like"/>
</dbReference>
<dbReference type="InterPro" id="IPR014044">
    <property type="entry name" value="CAP_dom"/>
</dbReference>
<name>A0ABM3RNI9_SPIOL</name>
<comment type="function">
    <text evidence="1">Probably involved in the defense reaction of plants against pathogens.</text>
</comment>
<dbReference type="Pfam" id="PF00188">
    <property type="entry name" value="CAP"/>
    <property type="match status" value="1"/>
</dbReference>
<gene>
    <name evidence="5" type="primary">LOC130470675</name>
</gene>
<reference evidence="5" key="2">
    <citation type="submission" date="2025-08" db="UniProtKB">
        <authorList>
            <consortium name="RefSeq"/>
        </authorList>
    </citation>
    <scope>IDENTIFICATION</scope>
    <source>
        <tissue evidence="5">Leaf</tissue>
    </source>
</reference>
<dbReference type="Gene3D" id="3.40.33.10">
    <property type="entry name" value="CAP"/>
    <property type="match status" value="1"/>
</dbReference>